<dbReference type="AlphaFoldDB" id="Q0G611"/>
<accession>Q0G611</accession>
<dbReference type="HOGENOM" id="CLU_1376403_0_0_5"/>
<dbReference type="EMBL" id="AATP01000001">
    <property type="protein sequence ID" value="EAU42903.1"/>
    <property type="molecule type" value="Genomic_DNA"/>
</dbReference>
<comment type="caution">
    <text evidence="2">The sequence shown here is derived from an EMBL/GenBank/DDBJ whole genome shotgun (WGS) entry which is preliminary data.</text>
</comment>
<dbReference type="STRING" id="217511.GCA_001463845_00502"/>
<proteinExistence type="predicted"/>
<evidence type="ECO:0000313" key="2">
    <source>
        <dbReference type="EMBL" id="EAU42903.1"/>
    </source>
</evidence>
<dbReference type="RefSeq" id="WP_007066877.1">
    <property type="nucleotide sequence ID" value="NZ_DS022272.1"/>
</dbReference>
<feature type="signal peptide" evidence="1">
    <location>
        <begin position="1"/>
        <end position="23"/>
    </location>
</feature>
<evidence type="ECO:0000313" key="3">
    <source>
        <dbReference type="Proteomes" id="UP000004310"/>
    </source>
</evidence>
<organism evidence="2 3">
    <name type="scientific">Fulvimarina pelagi HTCC2506</name>
    <dbReference type="NCBI Taxonomy" id="314231"/>
    <lineage>
        <taxon>Bacteria</taxon>
        <taxon>Pseudomonadati</taxon>
        <taxon>Pseudomonadota</taxon>
        <taxon>Alphaproteobacteria</taxon>
        <taxon>Hyphomicrobiales</taxon>
        <taxon>Aurantimonadaceae</taxon>
        <taxon>Fulvimarina</taxon>
    </lineage>
</organism>
<sequence length="198" mass="21896">MKKTMSFLLASLFALAAFSSAEAQAIVGWSAGPAQDATMAVGQRFECDDADCDGGLTCLYAAAPPRPAGARWLKTNDVTNSKVWPWRSVETWLGTKLNEVADNTIEDPSLPVSEWATRDTPIIFDIDGEGFARRVYTPHSKRGSLTVPIWFWTSEGRLFTMFCAIESRRISEVRAPIHRLLGALHPGEPVRDDIPTHF</sequence>
<name>Q0G611_9HYPH</name>
<keyword evidence="1" id="KW-0732">Signal</keyword>
<protein>
    <submittedName>
        <fullName evidence="2">Uncharacterized protein</fullName>
    </submittedName>
</protein>
<gene>
    <name evidence="2" type="ORF">FP2506_08676</name>
</gene>
<feature type="chain" id="PRO_5004172251" evidence="1">
    <location>
        <begin position="24"/>
        <end position="198"/>
    </location>
</feature>
<keyword evidence="3" id="KW-1185">Reference proteome</keyword>
<reference evidence="2 3" key="1">
    <citation type="journal article" date="2010" name="J. Bacteriol.">
        <title>Genome sequence of Fulvimarina pelagi HTCC2506T, a Mn(II)-oxidizing alphaproteobacterium possessing an aerobic anoxygenic photosynthetic gene cluster and Xanthorhodopsin.</title>
        <authorList>
            <person name="Kang I."/>
            <person name="Oh H.M."/>
            <person name="Lim S.I."/>
            <person name="Ferriera S."/>
            <person name="Giovannoni S.J."/>
            <person name="Cho J.C."/>
        </authorList>
    </citation>
    <scope>NUCLEOTIDE SEQUENCE [LARGE SCALE GENOMIC DNA]</scope>
    <source>
        <strain evidence="2 3">HTCC2506</strain>
    </source>
</reference>
<evidence type="ECO:0000256" key="1">
    <source>
        <dbReference type="SAM" id="SignalP"/>
    </source>
</evidence>
<dbReference type="Proteomes" id="UP000004310">
    <property type="component" value="Unassembled WGS sequence"/>
</dbReference>